<keyword evidence="6" id="KW-0732">Signal</keyword>
<keyword evidence="15" id="KW-1185">Reference proteome</keyword>
<dbReference type="SMART" id="SM00255">
    <property type="entry name" value="TIR"/>
    <property type="match status" value="1"/>
</dbReference>
<dbReference type="AlphaFoldDB" id="A0A8M3B5Q6"/>
<name>A0A8M3B5Q6_DANRE</name>
<dbReference type="InterPro" id="IPR001611">
    <property type="entry name" value="Leu-rich_rpt"/>
</dbReference>
<keyword evidence="11" id="KW-0675">Receptor</keyword>
<dbReference type="PANTHER" id="PTHR24365">
    <property type="entry name" value="TOLL-LIKE RECEPTOR"/>
    <property type="match status" value="1"/>
</dbReference>
<dbReference type="InterPro" id="IPR000157">
    <property type="entry name" value="TIR_dom"/>
</dbReference>
<keyword evidence="10" id="KW-0472">Membrane</keyword>
<dbReference type="Pfam" id="PF13855">
    <property type="entry name" value="LRR_8"/>
    <property type="match status" value="1"/>
</dbReference>
<proteinExistence type="inferred from homology"/>
<dbReference type="InterPro" id="IPR032675">
    <property type="entry name" value="LRR_dom_sf"/>
</dbReference>
<evidence type="ECO:0000313" key="16">
    <source>
        <dbReference type="RefSeq" id="XP_009303036.3"/>
    </source>
</evidence>
<sequence length="997" mass="113813">MKHFWPSKCNTFLESRHKKGKFLISINIVTWLLDSSEREKTARQEAMKIIVELKMLLLFGFVILFLKTSCVCSWLNEKCRVYSDGEEFPVKASSASKLNITVCRSVTDIKEDLQGLPANLLNLFVHMDGGCHGVLAPNSFSSFASLEQLTISGCFSEIPPEAFNGLTNVTSLTISYNFSENCSKVALDFSHLPSLTSLSISDYSLSLLASNVFETIPLLQNLILANVCLRDMSEVLCRLSKVKTLKHFTLKEFLLKRLQYPNCSVFNTSDISTEFNIEEVNLHFATVEHVDEGALKVFGKLSRFVFSVSSTDFLRDLSLIGVHKIKTLDFKVDLLNVADLCTAAKLYGINSIQVKYKTTNFWPTHTNISGGCKNIKDVMLDTILYPANLLDVNCVFQIFSNLTIISIYKHVLRSDDFQTLCASFPQTVKHLSAMDLRLKKVDTIVSHQFMCFPNLETLIFTSSKIVVIEDFAFIGLNKLKELNLRKNKISSIHRHTFSGLHELLVLDLQENPIIYIEPKSFGHFTNLSSLLLGDLNFPPNMSLIKLHLSDIFGGIPSNLSNVFISSGLRPMHLMIGSNTTLNNGLNLHIKGQYVIVEDCNSLLLTSVVKLQIHAAYMSCENDFIGKYVPSVVSLEFQSMFSDNIGDLSVINQLFHLKTLKLRNIEFTNQPNTGIMFHNLTKLETLILSNCRIFFLDGSLTKDLKALTKLLLSAKHTVNILQSFVEHLVHLEYIHIDSIDLYCSCDNAWLFSWVKDNRKVEVVVSNPSMQNLQCFIGNEFDQLNFVSYVKENCLFDLDFVLFTSTSVFLCIFIVVVLMYNFVGQYLKPFYHIANGWFREALRMKEKQQYRYDAFVSYSGKDEHWVIEELLPNLEQRGPPFLRLCLHSRDFQLGHDIVENITDSIYASRRTLCLVSRNYLNSNWCSLEMQLATYRLQVEHRDILILVFLETIPSCLLSSHHRLARLVKTRTYLDCPQEPEMHDAFWDRLWCKLSSNKAN</sequence>
<dbReference type="RefSeq" id="XP_009303036.3">
    <property type="nucleotide sequence ID" value="XM_009304761.5"/>
</dbReference>
<evidence type="ECO:0000256" key="12">
    <source>
        <dbReference type="ARBA" id="ARBA00023180"/>
    </source>
</evidence>
<dbReference type="PROSITE" id="PS50104">
    <property type="entry name" value="TIR"/>
    <property type="match status" value="1"/>
</dbReference>
<dbReference type="Gene3D" id="3.40.50.10140">
    <property type="entry name" value="Toll/interleukin-1 receptor homology (TIR) domain"/>
    <property type="match status" value="1"/>
</dbReference>
<comment type="subcellular location">
    <subcellularLocation>
        <location evidence="1">Membrane</location>
        <topology evidence="1">Single-pass type I membrane protein</topology>
    </subcellularLocation>
</comment>
<keyword evidence="13" id="KW-0395">Inflammatory response</keyword>
<dbReference type="GO" id="GO:0005886">
    <property type="term" value="C:plasma membrane"/>
    <property type="evidence" value="ECO:0000318"/>
    <property type="project" value="GO_Central"/>
</dbReference>
<dbReference type="InterPro" id="IPR026906">
    <property type="entry name" value="LRR_5"/>
</dbReference>
<evidence type="ECO:0000256" key="5">
    <source>
        <dbReference type="ARBA" id="ARBA00022692"/>
    </source>
</evidence>
<keyword evidence="5" id="KW-0812">Transmembrane</keyword>
<comment type="similarity">
    <text evidence="2">Belongs to the Toll-like receptor family.</text>
</comment>
<evidence type="ECO:0000256" key="8">
    <source>
        <dbReference type="ARBA" id="ARBA00022859"/>
    </source>
</evidence>
<dbReference type="GeneID" id="103911657"/>
<dbReference type="Gene3D" id="3.80.10.10">
    <property type="entry name" value="Ribonuclease Inhibitor"/>
    <property type="match status" value="3"/>
</dbReference>
<dbReference type="FunFam" id="3.40.50.10140:FF:000001">
    <property type="entry name" value="Toll-like receptor 2"/>
    <property type="match status" value="1"/>
</dbReference>
<dbReference type="GO" id="GO:0006954">
    <property type="term" value="P:inflammatory response"/>
    <property type="evidence" value="ECO:0000318"/>
    <property type="project" value="GO_Central"/>
</dbReference>
<evidence type="ECO:0000256" key="2">
    <source>
        <dbReference type="ARBA" id="ARBA00009634"/>
    </source>
</evidence>
<accession>A0A8M3B5Q6</accession>
<evidence type="ECO:0000256" key="10">
    <source>
        <dbReference type="ARBA" id="ARBA00023136"/>
    </source>
</evidence>
<evidence type="ECO:0000256" key="13">
    <source>
        <dbReference type="ARBA" id="ARBA00023198"/>
    </source>
</evidence>
<dbReference type="FunFam" id="3.80.10.10:FF:001884">
    <property type="entry name" value="SUMO-specific peptidase 7a"/>
    <property type="match status" value="1"/>
</dbReference>
<keyword evidence="9" id="KW-1133">Transmembrane helix</keyword>
<evidence type="ECO:0000256" key="1">
    <source>
        <dbReference type="ARBA" id="ARBA00004479"/>
    </source>
</evidence>
<dbReference type="PANTHER" id="PTHR24365:SF522">
    <property type="entry name" value="LOW QUALITY PROTEIN: TOLL-LIKE RECEPTOR 13-RELATED"/>
    <property type="match status" value="1"/>
</dbReference>
<keyword evidence="4" id="KW-0433">Leucine-rich repeat</keyword>
<dbReference type="FunFam" id="3.80.10.10:FF:002860">
    <property type="entry name" value="Toll-like receptor 20, tandem duplicate 2"/>
    <property type="match status" value="1"/>
</dbReference>
<dbReference type="GO" id="GO:0038023">
    <property type="term" value="F:signaling receptor activity"/>
    <property type="evidence" value="ECO:0000318"/>
    <property type="project" value="GO_Central"/>
</dbReference>
<dbReference type="SUPFAM" id="SSF52200">
    <property type="entry name" value="Toll/Interleukin receptor TIR domain"/>
    <property type="match status" value="1"/>
</dbReference>
<evidence type="ECO:0000313" key="15">
    <source>
        <dbReference type="Proteomes" id="UP000000437"/>
    </source>
</evidence>
<evidence type="ECO:0000256" key="9">
    <source>
        <dbReference type="ARBA" id="ARBA00022989"/>
    </source>
</evidence>
<dbReference type="FunCoup" id="A0A8M3B5Q6">
    <property type="interactions" value="1"/>
</dbReference>
<dbReference type="SMART" id="SM00369">
    <property type="entry name" value="LRR_TYP"/>
    <property type="match status" value="6"/>
</dbReference>
<evidence type="ECO:0000256" key="4">
    <source>
        <dbReference type="ARBA" id="ARBA00022614"/>
    </source>
</evidence>
<protein>
    <recommendedName>
        <fullName evidence="14">TIR domain-containing protein</fullName>
    </recommendedName>
</protein>
<gene>
    <name evidence="16" type="primary">LOC103911657</name>
</gene>
<dbReference type="Pfam" id="PF01582">
    <property type="entry name" value="TIR"/>
    <property type="match status" value="1"/>
</dbReference>
<dbReference type="KEGG" id="dre:103911657"/>
<organism evidence="15 16">
    <name type="scientific">Danio rerio</name>
    <name type="common">Zebrafish</name>
    <name type="synonym">Brachydanio rerio</name>
    <dbReference type="NCBI Taxonomy" id="7955"/>
    <lineage>
        <taxon>Eukaryota</taxon>
        <taxon>Metazoa</taxon>
        <taxon>Chordata</taxon>
        <taxon>Craniata</taxon>
        <taxon>Vertebrata</taxon>
        <taxon>Euteleostomi</taxon>
        <taxon>Actinopterygii</taxon>
        <taxon>Neopterygii</taxon>
        <taxon>Teleostei</taxon>
        <taxon>Ostariophysi</taxon>
        <taxon>Cypriniformes</taxon>
        <taxon>Danionidae</taxon>
        <taxon>Danioninae</taxon>
        <taxon>Danio</taxon>
    </lineage>
</organism>
<dbReference type="Proteomes" id="UP000000437">
    <property type="component" value="Chromosome 9"/>
</dbReference>
<keyword evidence="12" id="KW-0325">Glycoprotein</keyword>
<dbReference type="InterPro" id="IPR003591">
    <property type="entry name" value="Leu-rich_rpt_typical-subtyp"/>
</dbReference>
<evidence type="ECO:0000256" key="6">
    <source>
        <dbReference type="ARBA" id="ARBA00022729"/>
    </source>
</evidence>
<dbReference type="GO" id="GO:0002224">
    <property type="term" value="P:toll-like receptor signaling pathway"/>
    <property type="evidence" value="ECO:0000318"/>
    <property type="project" value="GO_Central"/>
</dbReference>
<evidence type="ECO:0000256" key="11">
    <source>
        <dbReference type="ARBA" id="ARBA00023170"/>
    </source>
</evidence>
<keyword evidence="3" id="KW-0399">Innate immunity</keyword>
<dbReference type="GO" id="GO:0045087">
    <property type="term" value="P:innate immune response"/>
    <property type="evidence" value="ECO:0007669"/>
    <property type="project" value="UniProtKB-KW"/>
</dbReference>
<evidence type="ECO:0000256" key="3">
    <source>
        <dbReference type="ARBA" id="ARBA00022588"/>
    </source>
</evidence>
<dbReference type="SUPFAM" id="SSF52058">
    <property type="entry name" value="L domain-like"/>
    <property type="match status" value="2"/>
</dbReference>
<evidence type="ECO:0000256" key="7">
    <source>
        <dbReference type="ARBA" id="ARBA00022737"/>
    </source>
</evidence>
<dbReference type="PROSITE" id="PS51450">
    <property type="entry name" value="LRR"/>
    <property type="match status" value="1"/>
</dbReference>
<reference evidence="16" key="1">
    <citation type="submission" date="2025-08" db="UniProtKB">
        <authorList>
            <consortium name="RefSeq"/>
        </authorList>
    </citation>
    <scope>IDENTIFICATION</scope>
    <source>
        <strain evidence="16">Tuebingen</strain>
        <tissue evidence="16">Fibroblasts and whole tissue</tissue>
    </source>
</reference>
<dbReference type="Pfam" id="PF13306">
    <property type="entry name" value="LRR_5"/>
    <property type="match status" value="1"/>
</dbReference>
<keyword evidence="8" id="KW-0391">Immunity</keyword>
<keyword evidence="7" id="KW-0677">Repeat</keyword>
<evidence type="ECO:0000259" key="14">
    <source>
        <dbReference type="PROSITE" id="PS50104"/>
    </source>
</evidence>
<dbReference type="OrthoDB" id="1421090at2759"/>
<dbReference type="InterPro" id="IPR035897">
    <property type="entry name" value="Toll_tir_struct_dom_sf"/>
</dbReference>